<feature type="region of interest" description="Disordered" evidence="1">
    <location>
        <begin position="118"/>
        <end position="139"/>
    </location>
</feature>
<dbReference type="OrthoDB" id="4299905at2"/>
<protein>
    <recommendedName>
        <fullName evidence="4">Plasmid replication, integration and excision activator</fullName>
    </recommendedName>
</protein>
<evidence type="ECO:0008006" key="4">
    <source>
        <dbReference type="Google" id="ProtNLM"/>
    </source>
</evidence>
<dbReference type="Proteomes" id="UP000295371">
    <property type="component" value="Unassembled WGS sequence"/>
</dbReference>
<dbReference type="AlphaFoldDB" id="A0A4R7IWV1"/>
<keyword evidence="3" id="KW-1185">Reference proteome</keyword>
<name>A0A4R7IWV1_9ACTN</name>
<gene>
    <name evidence="2" type="ORF">CLV29_3177</name>
</gene>
<organism evidence="2 3">
    <name type="scientific">Naumannella halotolerans</name>
    <dbReference type="NCBI Taxonomy" id="993414"/>
    <lineage>
        <taxon>Bacteria</taxon>
        <taxon>Bacillati</taxon>
        <taxon>Actinomycetota</taxon>
        <taxon>Actinomycetes</taxon>
        <taxon>Propionibacteriales</taxon>
        <taxon>Propionibacteriaceae</taxon>
        <taxon>Naumannella</taxon>
    </lineage>
</organism>
<reference evidence="2 3" key="1">
    <citation type="submission" date="2019-03" db="EMBL/GenBank/DDBJ databases">
        <title>Genomic Encyclopedia of Archaeal and Bacterial Type Strains, Phase II (KMG-II): from individual species to whole genera.</title>
        <authorList>
            <person name="Goeker M."/>
        </authorList>
    </citation>
    <scope>NUCLEOTIDE SEQUENCE [LARGE SCALE GENOMIC DNA]</scope>
    <source>
        <strain evidence="2 3">DSM 24323</strain>
    </source>
</reference>
<sequence length="139" mass="15116">MGVQGPFAVKFEDVFPHGAGVVSAVSQQRDFDRSTKENSVQQLDKDSGKPIWIVDVMDFDPEARERTVRVKIIADVQPVPPEQLQGTPVRPVILENLTVMPYQKETGNGRSRIAYSLKATGMSSPKGARHAGGDQGKAA</sequence>
<evidence type="ECO:0000256" key="1">
    <source>
        <dbReference type="SAM" id="MobiDB-lite"/>
    </source>
</evidence>
<evidence type="ECO:0000313" key="2">
    <source>
        <dbReference type="EMBL" id="TDT29084.1"/>
    </source>
</evidence>
<proteinExistence type="predicted"/>
<accession>A0A4R7IWV1</accession>
<evidence type="ECO:0000313" key="3">
    <source>
        <dbReference type="Proteomes" id="UP000295371"/>
    </source>
</evidence>
<dbReference type="EMBL" id="SOAW01000004">
    <property type="protein sequence ID" value="TDT29084.1"/>
    <property type="molecule type" value="Genomic_DNA"/>
</dbReference>
<comment type="caution">
    <text evidence="2">The sequence shown here is derived from an EMBL/GenBank/DDBJ whole genome shotgun (WGS) entry which is preliminary data.</text>
</comment>